<dbReference type="Proteomes" id="UP001589707">
    <property type="component" value="Unassembled WGS sequence"/>
</dbReference>
<dbReference type="SUPFAM" id="SSF48498">
    <property type="entry name" value="Tetracyclin repressor-like, C-terminal domain"/>
    <property type="match status" value="1"/>
</dbReference>
<feature type="domain" description="HTH tetR-type" evidence="3">
    <location>
        <begin position="11"/>
        <end position="71"/>
    </location>
</feature>
<comment type="caution">
    <text evidence="4">The sequence shown here is derived from an EMBL/GenBank/DDBJ whole genome shotgun (WGS) entry which is preliminary data.</text>
</comment>
<accession>A0ABV5WZE1</accession>
<dbReference type="InterPro" id="IPR036271">
    <property type="entry name" value="Tet_transcr_reg_TetR-rel_C_sf"/>
</dbReference>
<name>A0ABV5WZE1_9MICO</name>
<dbReference type="RefSeq" id="WP_376838749.1">
    <property type="nucleotide sequence ID" value="NZ_JBHMAU010000028.1"/>
</dbReference>
<dbReference type="SUPFAM" id="SSF46689">
    <property type="entry name" value="Homeodomain-like"/>
    <property type="match status" value="1"/>
</dbReference>
<dbReference type="Pfam" id="PF00440">
    <property type="entry name" value="TetR_N"/>
    <property type="match status" value="1"/>
</dbReference>
<dbReference type="InterPro" id="IPR001647">
    <property type="entry name" value="HTH_TetR"/>
</dbReference>
<evidence type="ECO:0000256" key="2">
    <source>
        <dbReference type="PROSITE-ProRule" id="PRU00335"/>
    </source>
</evidence>
<reference evidence="4 5" key="1">
    <citation type="submission" date="2024-09" db="EMBL/GenBank/DDBJ databases">
        <authorList>
            <person name="Sun Q."/>
            <person name="Mori K."/>
        </authorList>
    </citation>
    <scope>NUCLEOTIDE SEQUENCE [LARGE SCALE GENOMIC DNA]</scope>
    <source>
        <strain evidence="4 5">JCM 11683</strain>
    </source>
</reference>
<evidence type="ECO:0000313" key="5">
    <source>
        <dbReference type="Proteomes" id="UP001589707"/>
    </source>
</evidence>
<gene>
    <name evidence="4" type="ORF">ACFFN1_03775</name>
</gene>
<evidence type="ECO:0000256" key="1">
    <source>
        <dbReference type="ARBA" id="ARBA00023125"/>
    </source>
</evidence>
<proteinExistence type="predicted"/>
<sequence>MTELPELPARSRRLSEILSCARDRIEAEGWEALSMRTLAADLGIRAPSLYKHLSSREELRTHLLIDALVEMGQQCRQAIAADASVAGLLRAYRQAAAGAPALYRLATTGPLDRQRLPDGLEEWSGEPFFIVTGDPVRAQALWAATHGLTILELDARLPPGSDIDAAWEALSATWR</sequence>
<organism evidence="4 5">
    <name type="scientific">Brevibacterium otitidis</name>
    <dbReference type="NCBI Taxonomy" id="53364"/>
    <lineage>
        <taxon>Bacteria</taxon>
        <taxon>Bacillati</taxon>
        <taxon>Actinomycetota</taxon>
        <taxon>Actinomycetes</taxon>
        <taxon>Micrococcales</taxon>
        <taxon>Brevibacteriaceae</taxon>
        <taxon>Brevibacterium</taxon>
    </lineage>
</organism>
<keyword evidence="1 2" id="KW-0238">DNA-binding</keyword>
<dbReference type="InterPro" id="IPR009057">
    <property type="entry name" value="Homeodomain-like_sf"/>
</dbReference>
<evidence type="ECO:0000313" key="4">
    <source>
        <dbReference type="EMBL" id="MFB9775535.1"/>
    </source>
</evidence>
<evidence type="ECO:0000259" key="3">
    <source>
        <dbReference type="PROSITE" id="PS50977"/>
    </source>
</evidence>
<dbReference type="EMBL" id="JBHMAU010000028">
    <property type="protein sequence ID" value="MFB9775535.1"/>
    <property type="molecule type" value="Genomic_DNA"/>
</dbReference>
<feature type="DNA-binding region" description="H-T-H motif" evidence="2">
    <location>
        <begin position="34"/>
        <end position="53"/>
    </location>
</feature>
<dbReference type="PROSITE" id="PS50977">
    <property type="entry name" value="HTH_TETR_2"/>
    <property type="match status" value="1"/>
</dbReference>
<dbReference type="Gene3D" id="1.10.357.10">
    <property type="entry name" value="Tetracycline Repressor, domain 2"/>
    <property type="match status" value="1"/>
</dbReference>
<protein>
    <submittedName>
        <fullName evidence="4">TetR/AcrR family transcriptional regulator</fullName>
    </submittedName>
</protein>
<keyword evidence="5" id="KW-1185">Reference proteome</keyword>